<reference evidence="3" key="1">
    <citation type="journal article" date="2019" name="Int. J. Syst. Evol. Microbiol.">
        <title>The Global Catalogue of Microorganisms (GCM) 10K type strain sequencing project: providing services to taxonomists for standard genome sequencing and annotation.</title>
        <authorList>
            <consortium name="The Broad Institute Genomics Platform"/>
            <consortium name="The Broad Institute Genome Sequencing Center for Infectious Disease"/>
            <person name="Wu L."/>
            <person name="Ma J."/>
        </authorList>
    </citation>
    <scope>NUCLEOTIDE SEQUENCE [LARGE SCALE GENOMIC DNA]</scope>
    <source>
        <strain evidence="3">JCM 19173</strain>
    </source>
</reference>
<evidence type="ECO:0000313" key="3">
    <source>
        <dbReference type="Proteomes" id="UP000604341"/>
    </source>
</evidence>
<dbReference type="EMBL" id="BMPE01000023">
    <property type="protein sequence ID" value="GGL16842.1"/>
    <property type="molecule type" value="Genomic_DNA"/>
</dbReference>
<comment type="caution">
    <text evidence="2">The sequence shown here is derived from an EMBL/GenBank/DDBJ whole genome shotgun (WGS) entry which is preliminary data.</text>
</comment>
<feature type="compositionally biased region" description="Basic residues" evidence="1">
    <location>
        <begin position="1"/>
        <end position="12"/>
    </location>
</feature>
<name>A0ABQ2FQJ1_9DEIO</name>
<feature type="compositionally biased region" description="Polar residues" evidence="1">
    <location>
        <begin position="49"/>
        <end position="60"/>
    </location>
</feature>
<evidence type="ECO:0000256" key="1">
    <source>
        <dbReference type="SAM" id="MobiDB-lite"/>
    </source>
</evidence>
<protein>
    <submittedName>
        <fullName evidence="2">Uncharacterized protein</fullName>
    </submittedName>
</protein>
<keyword evidence="3" id="KW-1185">Reference proteome</keyword>
<proteinExistence type="predicted"/>
<feature type="compositionally biased region" description="Polar residues" evidence="1">
    <location>
        <begin position="20"/>
        <end position="39"/>
    </location>
</feature>
<sequence>MGGSNGKRHPSPAKRGGVTQAYSAGSNPCTQINGQSRSAPITRAGTSVPPGNTAVNSSPVNSSRLSREISAFLMTDSCSGTLKTGVLRLCKFAFYAGLWA</sequence>
<gene>
    <name evidence="2" type="ORF">GCM10010844_39710</name>
</gene>
<dbReference type="Proteomes" id="UP000604341">
    <property type="component" value="Unassembled WGS sequence"/>
</dbReference>
<feature type="region of interest" description="Disordered" evidence="1">
    <location>
        <begin position="1"/>
        <end position="60"/>
    </location>
</feature>
<evidence type="ECO:0000313" key="2">
    <source>
        <dbReference type="EMBL" id="GGL16842.1"/>
    </source>
</evidence>
<accession>A0ABQ2FQJ1</accession>
<organism evidence="2 3">
    <name type="scientific">Deinococcus radiotolerans</name>
    <dbReference type="NCBI Taxonomy" id="1309407"/>
    <lineage>
        <taxon>Bacteria</taxon>
        <taxon>Thermotogati</taxon>
        <taxon>Deinococcota</taxon>
        <taxon>Deinococci</taxon>
        <taxon>Deinococcales</taxon>
        <taxon>Deinococcaceae</taxon>
        <taxon>Deinococcus</taxon>
    </lineage>
</organism>